<organism evidence="2 3">
    <name type="scientific">Vibrio maritimus</name>
    <dbReference type="NCBI Taxonomy" id="990268"/>
    <lineage>
        <taxon>Bacteria</taxon>
        <taxon>Pseudomonadati</taxon>
        <taxon>Pseudomonadota</taxon>
        <taxon>Gammaproteobacteria</taxon>
        <taxon>Vibrionales</taxon>
        <taxon>Vibrionaceae</taxon>
        <taxon>Vibrio</taxon>
    </lineage>
</organism>
<dbReference type="Proteomes" id="UP000029224">
    <property type="component" value="Unassembled WGS sequence"/>
</dbReference>
<feature type="transmembrane region" description="Helical" evidence="1">
    <location>
        <begin position="28"/>
        <end position="46"/>
    </location>
</feature>
<gene>
    <name evidence="2" type="ORF">JCM19240_2883</name>
</gene>
<dbReference type="AlphaFoldDB" id="A0A090TDF2"/>
<protein>
    <submittedName>
        <fullName evidence="2">Predicted permease</fullName>
    </submittedName>
</protein>
<keyword evidence="1" id="KW-1133">Transmembrane helix</keyword>
<sequence length="58" mass="6113">MLLDLSQIALLFIAGVFGGVLNSVAGGGSFITFPTLLFVGIPPLSLTRLTRSPRVRVI</sequence>
<keyword evidence="3" id="KW-1185">Reference proteome</keyword>
<evidence type="ECO:0000313" key="2">
    <source>
        <dbReference type="EMBL" id="GAL36814.1"/>
    </source>
</evidence>
<name>A0A090TDF2_9VIBR</name>
<evidence type="ECO:0000256" key="1">
    <source>
        <dbReference type="SAM" id="Phobius"/>
    </source>
</evidence>
<accession>A0A090TDF2</accession>
<reference evidence="2 3" key="1">
    <citation type="submission" date="2014-09" db="EMBL/GenBank/DDBJ databases">
        <title>Vibrio maritimus JCM 19240. (C210) whole genome shotgun sequence.</title>
        <authorList>
            <person name="Sawabe T."/>
            <person name="Meirelles P."/>
            <person name="Nakanishi M."/>
            <person name="Sayaka M."/>
            <person name="Hattori M."/>
            <person name="Ohkuma M."/>
        </authorList>
    </citation>
    <scope>NUCLEOTIDE SEQUENCE [LARGE SCALE GENOMIC DNA]</scope>
    <source>
        <strain evidence="2 3">JCM 19240</strain>
    </source>
</reference>
<comment type="caution">
    <text evidence="2">The sequence shown here is derived from an EMBL/GenBank/DDBJ whole genome shotgun (WGS) entry which is preliminary data.</text>
</comment>
<keyword evidence="1" id="KW-0472">Membrane</keyword>
<keyword evidence="1" id="KW-0812">Transmembrane</keyword>
<evidence type="ECO:0000313" key="3">
    <source>
        <dbReference type="Proteomes" id="UP000029224"/>
    </source>
</evidence>
<dbReference type="EMBL" id="BBMT01000012">
    <property type="protein sequence ID" value="GAL36814.1"/>
    <property type="molecule type" value="Genomic_DNA"/>
</dbReference>
<reference evidence="2 3" key="2">
    <citation type="submission" date="2014-09" db="EMBL/GenBank/DDBJ databases">
        <authorList>
            <consortium name="NBRP consortium"/>
            <person name="Sawabe T."/>
            <person name="Meirelles P."/>
            <person name="Nakanishi M."/>
            <person name="Sayaka M."/>
            <person name="Hattori M."/>
            <person name="Ohkuma M."/>
        </authorList>
    </citation>
    <scope>NUCLEOTIDE SEQUENCE [LARGE SCALE GENOMIC DNA]</scope>
    <source>
        <strain evidence="2 3">JCM 19240</strain>
    </source>
</reference>
<proteinExistence type="predicted"/>